<evidence type="ECO:0000313" key="2">
    <source>
        <dbReference type="Proteomes" id="UP001152798"/>
    </source>
</evidence>
<gene>
    <name evidence="1" type="ORF">NEZAVI_LOCUS6438</name>
</gene>
<dbReference type="Proteomes" id="UP001152798">
    <property type="component" value="Chromosome 3"/>
</dbReference>
<organism evidence="1 2">
    <name type="scientific">Nezara viridula</name>
    <name type="common">Southern green stink bug</name>
    <name type="synonym">Cimex viridulus</name>
    <dbReference type="NCBI Taxonomy" id="85310"/>
    <lineage>
        <taxon>Eukaryota</taxon>
        <taxon>Metazoa</taxon>
        <taxon>Ecdysozoa</taxon>
        <taxon>Arthropoda</taxon>
        <taxon>Hexapoda</taxon>
        <taxon>Insecta</taxon>
        <taxon>Pterygota</taxon>
        <taxon>Neoptera</taxon>
        <taxon>Paraneoptera</taxon>
        <taxon>Hemiptera</taxon>
        <taxon>Heteroptera</taxon>
        <taxon>Panheteroptera</taxon>
        <taxon>Pentatomomorpha</taxon>
        <taxon>Pentatomoidea</taxon>
        <taxon>Pentatomidae</taxon>
        <taxon>Pentatominae</taxon>
        <taxon>Nezara</taxon>
    </lineage>
</organism>
<reference evidence="1" key="1">
    <citation type="submission" date="2022-01" db="EMBL/GenBank/DDBJ databases">
        <authorList>
            <person name="King R."/>
        </authorList>
    </citation>
    <scope>NUCLEOTIDE SEQUENCE</scope>
</reference>
<evidence type="ECO:0000313" key="1">
    <source>
        <dbReference type="EMBL" id="CAH1396347.1"/>
    </source>
</evidence>
<protein>
    <submittedName>
        <fullName evidence="1">Uncharacterized protein</fullName>
    </submittedName>
</protein>
<proteinExistence type="predicted"/>
<name>A0A9P0H6N0_NEZVI</name>
<dbReference type="EMBL" id="OV725079">
    <property type="protein sequence ID" value="CAH1396347.1"/>
    <property type="molecule type" value="Genomic_DNA"/>
</dbReference>
<dbReference type="AlphaFoldDB" id="A0A9P0H6N0"/>
<keyword evidence="2" id="KW-1185">Reference proteome</keyword>
<accession>A0A9P0H6N0</accession>
<sequence>MLLPLVYIFTHAQAQWNLGTPVTSWNICGHEDWEPVGHTTPQQGCWLLTFLSSFHF</sequence>